<accession>A0A1A9F2A1</accession>
<proteinExistence type="predicted"/>
<protein>
    <submittedName>
        <fullName evidence="2">Uncharacterized protein</fullName>
    </submittedName>
</protein>
<dbReference type="OrthoDB" id="6120255at2"/>
<reference evidence="2 3" key="2">
    <citation type="journal article" date="2018" name="Int. J. Syst. Evol. Microbiol.">
        <title>Marinobacterium aestuarii sp. nov., a benzene-degrading marine bacterium isolated from estuary sediment.</title>
        <authorList>
            <person name="Bae S.S."/>
            <person name="Jung J."/>
            <person name="Chung D."/>
            <person name="Baek K."/>
        </authorList>
    </citation>
    <scope>NUCLEOTIDE SEQUENCE [LARGE SCALE GENOMIC DNA]</scope>
    <source>
        <strain evidence="2 3">ST58-10</strain>
    </source>
</reference>
<dbReference type="KEGG" id="mars:A8C75_17675"/>
<evidence type="ECO:0000313" key="2">
    <source>
        <dbReference type="EMBL" id="ANG64120.1"/>
    </source>
</evidence>
<gene>
    <name evidence="2" type="ORF">A8C75_17675</name>
</gene>
<keyword evidence="3" id="KW-1185">Reference proteome</keyword>
<reference evidence="3" key="1">
    <citation type="submission" date="2016-05" db="EMBL/GenBank/DDBJ databases">
        <authorList>
            <person name="Baek K."/>
            <person name="Yang S.-J."/>
        </authorList>
    </citation>
    <scope>NUCLEOTIDE SEQUENCE [LARGE SCALE GENOMIC DNA]</scope>
    <source>
        <strain evidence="3">ST58-10</strain>
    </source>
</reference>
<evidence type="ECO:0000256" key="1">
    <source>
        <dbReference type="SAM" id="Phobius"/>
    </source>
</evidence>
<sequence length="116" mass="12636">MSIEVASMPRYEKVQMILGFVFGLMLLAYGIYALMFASCTVVGRGNPPMGTFVTFQGLEARLLSTIYLGSGLWLIAGTVLRKINKGVGIKQLSWLGAITLLFGMLSLVLILCLPLF</sequence>
<name>A0A1A9F2A1_9GAMM</name>
<feature type="transmembrane region" description="Helical" evidence="1">
    <location>
        <begin position="63"/>
        <end position="80"/>
    </location>
</feature>
<dbReference type="EMBL" id="CP015839">
    <property type="protein sequence ID" value="ANG64120.1"/>
    <property type="molecule type" value="Genomic_DNA"/>
</dbReference>
<organism evidence="2 3">
    <name type="scientific">Marinobacterium aestuarii</name>
    <dbReference type="NCBI Taxonomy" id="1821621"/>
    <lineage>
        <taxon>Bacteria</taxon>
        <taxon>Pseudomonadati</taxon>
        <taxon>Pseudomonadota</taxon>
        <taxon>Gammaproteobacteria</taxon>
        <taxon>Oceanospirillales</taxon>
        <taxon>Oceanospirillaceae</taxon>
        <taxon>Marinobacterium</taxon>
    </lineage>
</organism>
<keyword evidence="1" id="KW-1133">Transmembrane helix</keyword>
<dbReference type="AlphaFoldDB" id="A0A1A9F2A1"/>
<feature type="transmembrane region" description="Helical" evidence="1">
    <location>
        <begin position="92"/>
        <end position="111"/>
    </location>
</feature>
<keyword evidence="1" id="KW-0472">Membrane</keyword>
<dbReference type="RefSeq" id="WP_067385447.1">
    <property type="nucleotide sequence ID" value="NZ_CP015839.1"/>
</dbReference>
<dbReference type="Proteomes" id="UP000078070">
    <property type="component" value="Chromosome"/>
</dbReference>
<evidence type="ECO:0000313" key="3">
    <source>
        <dbReference type="Proteomes" id="UP000078070"/>
    </source>
</evidence>
<feature type="transmembrane region" description="Helical" evidence="1">
    <location>
        <begin position="17"/>
        <end position="43"/>
    </location>
</feature>
<keyword evidence="1" id="KW-0812">Transmembrane</keyword>